<accession>A0A5J5C6S2</accession>
<keyword evidence="3" id="KW-1185">Reference proteome</keyword>
<evidence type="ECO:0000256" key="1">
    <source>
        <dbReference type="SAM" id="Coils"/>
    </source>
</evidence>
<organism evidence="2 3">
    <name type="scientific">Nyssa sinensis</name>
    <dbReference type="NCBI Taxonomy" id="561372"/>
    <lineage>
        <taxon>Eukaryota</taxon>
        <taxon>Viridiplantae</taxon>
        <taxon>Streptophyta</taxon>
        <taxon>Embryophyta</taxon>
        <taxon>Tracheophyta</taxon>
        <taxon>Spermatophyta</taxon>
        <taxon>Magnoliopsida</taxon>
        <taxon>eudicotyledons</taxon>
        <taxon>Gunneridae</taxon>
        <taxon>Pentapetalae</taxon>
        <taxon>asterids</taxon>
        <taxon>Cornales</taxon>
        <taxon>Nyssaceae</taxon>
        <taxon>Nyssa</taxon>
    </lineage>
</organism>
<reference evidence="2 3" key="1">
    <citation type="submission" date="2019-09" db="EMBL/GenBank/DDBJ databases">
        <title>A chromosome-level genome assembly of the Chinese tupelo Nyssa sinensis.</title>
        <authorList>
            <person name="Yang X."/>
            <person name="Kang M."/>
            <person name="Yang Y."/>
            <person name="Xiong H."/>
            <person name="Wang M."/>
            <person name="Zhang Z."/>
            <person name="Wang Z."/>
            <person name="Wu H."/>
            <person name="Ma T."/>
            <person name="Liu J."/>
            <person name="Xi Z."/>
        </authorList>
    </citation>
    <scope>NUCLEOTIDE SEQUENCE [LARGE SCALE GENOMIC DNA]</scope>
    <source>
        <strain evidence="2">J267</strain>
        <tissue evidence="2">Leaf</tissue>
    </source>
</reference>
<dbReference type="EMBL" id="CM018031">
    <property type="protein sequence ID" value="KAA8549577.1"/>
    <property type="molecule type" value="Genomic_DNA"/>
</dbReference>
<dbReference type="Proteomes" id="UP000325577">
    <property type="component" value="Linkage Group LG0"/>
</dbReference>
<dbReference type="AlphaFoldDB" id="A0A5J5C6S2"/>
<protein>
    <submittedName>
        <fullName evidence="2">Uncharacterized protein</fullName>
    </submittedName>
</protein>
<feature type="coiled-coil region" evidence="1">
    <location>
        <begin position="62"/>
        <end position="89"/>
    </location>
</feature>
<keyword evidence="1" id="KW-0175">Coiled coil</keyword>
<gene>
    <name evidence="2" type="ORF">F0562_001405</name>
</gene>
<name>A0A5J5C6S2_9ASTE</name>
<proteinExistence type="predicted"/>
<evidence type="ECO:0000313" key="2">
    <source>
        <dbReference type="EMBL" id="KAA8549577.1"/>
    </source>
</evidence>
<evidence type="ECO:0000313" key="3">
    <source>
        <dbReference type="Proteomes" id="UP000325577"/>
    </source>
</evidence>
<sequence length="118" mass="13928">MRKISWQKGDDDVELLVRSVSGRGAHTRMVFSAARPKYALHPPEIFTHPEVPNLHLISDEERAEVYRQMKEMDVRLEQLKRANDILRFKVKLPQFKEDVARAKARPEWETWALDLTFD</sequence>